<evidence type="ECO:0000256" key="1">
    <source>
        <dbReference type="ARBA" id="ARBA00004613"/>
    </source>
</evidence>
<dbReference type="InterPro" id="IPR050822">
    <property type="entry name" value="Cerebellin_Synaptic_Org"/>
</dbReference>
<dbReference type="AlphaFoldDB" id="A0ABD3V4C8"/>
<dbReference type="PROSITE" id="PS50871">
    <property type="entry name" value="C1Q"/>
    <property type="match status" value="1"/>
</dbReference>
<dbReference type="EMBL" id="JBJQND010000013">
    <property type="protein sequence ID" value="KAL3856490.1"/>
    <property type="molecule type" value="Genomic_DNA"/>
</dbReference>
<feature type="chain" id="PRO_5044891738" description="C1q domain-containing protein" evidence="5">
    <location>
        <begin position="21"/>
        <end position="315"/>
    </location>
</feature>
<evidence type="ECO:0000256" key="3">
    <source>
        <dbReference type="ARBA" id="ARBA00022729"/>
    </source>
</evidence>
<protein>
    <recommendedName>
        <fullName evidence="6">C1q domain-containing protein</fullName>
    </recommendedName>
</protein>
<dbReference type="PRINTS" id="PR00007">
    <property type="entry name" value="COMPLEMNTC1Q"/>
</dbReference>
<name>A0ABD3V4C8_SINWO</name>
<keyword evidence="2" id="KW-0964">Secreted</keyword>
<evidence type="ECO:0000256" key="5">
    <source>
        <dbReference type="SAM" id="SignalP"/>
    </source>
</evidence>
<dbReference type="InterPro" id="IPR008983">
    <property type="entry name" value="Tumour_necrosis_fac-like_dom"/>
</dbReference>
<evidence type="ECO:0000259" key="6">
    <source>
        <dbReference type="PROSITE" id="PS50871"/>
    </source>
</evidence>
<feature type="domain" description="C1q" evidence="6">
    <location>
        <begin position="177"/>
        <end position="315"/>
    </location>
</feature>
<organism evidence="7 8">
    <name type="scientific">Sinanodonta woodiana</name>
    <name type="common">Chinese pond mussel</name>
    <name type="synonym">Anodonta woodiana</name>
    <dbReference type="NCBI Taxonomy" id="1069815"/>
    <lineage>
        <taxon>Eukaryota</taxon>
        <taxon>Metazoa</taxon>
        <taxon>Spiralia</taxon>
        <taxon>Lophotrochozoa</taxon>
        <taxon>Mollusca</taxon>
        <taxon>Bivalvia</taxon>
        <taxon>Autobranchia</taxon>
        <taxon>Heteroconchia</taxon>
        <taxon>Palaeoheterodonta</taxon>
        <taxon>Unionida</taxon>
        <taxon>Unionoidea</taxon>
        <taxon>Unionidae</taxon>
        <taxon>Unioninae</taxon>
        <taxon>Sinanodonta</taxon>
    </lineage>
</organism>
<keyword evidence="3 5" id="KW-0732">Signal</keyword>
<comment type="subcellular location">
    <subcellularLocation>
        <location evidence="1">Secreted</location>
    </subcellularLocation>
</comment>
<dbReference type="SUPFAM" id="SSF49842">
    <property type="entry name" value="TNF-like"/>
    <property type="match status" value="1"/>
</dbReference>
<evidence type="ECO:0000256" key="2">
    <source>
        <dbReference type="ARBA" id="ARBA00022525"/>
    </source>
</evidence>
<accession>A0ABD3V4C8</accession>
<gene>
    <name evidence="7" type="ORF">ACJMK2_011241</name>
</gene>
<dbReference type="GO" id="GO:0005576">
    <property type="term" value="C:extracellular region"/>
    <property type="evidence" value="ECO:0007669"/>
    <property type="project" value="UniProtKB-SubCell"/>
</dbReference>
<sequence length="315" mass="36284">MKRFFLLLVSGLICVSLSLAHNLERYPEVHQWQALLERMDVFEKEHAWYREQIELLEMRVKVAESKISEMQSLKIRLKTQDKKIARLNLLERRLKRAENKLVCPGKDLQCEFILKSVNEENAVKANMTYEMSNAILYQRSNIHRTRSNKSKFITEATSSAKSRRDIKGQVNAERSIDIFSRVAFSTYLSHALQELGREHVIVFDQVEYNEGNGYDKLLGVFTCPVSGTYFFVASMLGFPNEQVHTEIVFDGSKTAGMDSDSRGGAEFPQGTNIAIFRCALGQRVWVRIIEHLGTEVYGDQDRFTKFAGFMLWSDE</sequence>
<keyword evidence="4" id="KW-0175">Coiled coil</keyword>
<dbReference type="PANTHER" id="PTHR22923">
    <property type="entry name" value="CEREBELLIN-RELATED"/>
    <property type="match status" value="1"/>
</dbReference>
<evidence type="ECO:0000313" key="8">
    <source>
        <dbReference type="Proteomes" id="UP001634394"/>
    </source>
</evidence>
<proteinExistence type="predicted"/>
<evidence type="ECO:0000256" key="4">
    <source>
        <dbReference type="SAM" id="Coils"/>
    </source>
</evidence>
<feature type="signal peptide" evidence="5">
    <location>
        <begin position="1"/>
        <end position="20"/>
    </location>
</feature>
<feature type="coiled-coil region" evidence="4">
    <location>
        <begin position="53"/>
        <end position="100"/>
    </location>
</feature>
<dbReference type="Pfam" id="PF00386">
    <property type="entry name" value="C1q"/>
    <property type="match status" value="1"/>
</dbReference>
<dbReference type="Proteomes" id="UP001634394">
    <property type="component" value="Unassembled WGS sequence"/>
</dbReference>
<comment type="caution">
    <text evidence="7">The sequence shown here is derived from an EMBL/GenBank/DDBJ whole genome shotgun (WGS) entry which is preliminary data.</text>
</comment>
<reference evidence="7 8" key="1">
    <citation type="submission" date="2024-11" db="EMBL/GenBank/DDBJ databases">
        <title>Chromosome-level genome assembly of the freshwater bivalve Anodonta woodiana.</title>
        <authorList>
            <person name="Chen X."/>
        </authorList>
    </citation>
    <scope>NUCLEOTIDE SEQUENCE [LARGE SCALE GENOMIC DNA]</scope>
    <source>
        <strain evidence="7">MN2024</strain>
        <tissue evidence="7">Gills</tissue>
    </source>
</reference>
<keyword evidence="8" id="KW-1185">Reference proteome</keyword>
<dbReference type="Gene3D" id="2.60.120.40">
    <property type="match status" value="1"/>
</dbReference>
<dbReference type="SMART" id="SM00110">
    <property type="entry name" value="C1Q"/>
    <property type="match status" value="1"/>
</dbReference>
<evidence type="ECO:0000313" key="7">
    <source>
        <dbReference type="EMBL" id="KAL3856490.1"/>
    </source>
</evidence>
<dbReference type="InterPro" id="IPR001073">
    <property type="entry name" value="C1q_dom"/>
</dbReference>
<dbReference type="PANTHER" id="PTHR22923:SF116">
    <property type="entry name" value="C1Q DOMAIN-CONTAINING PROTEIN"/>
    <property type="match status" value="1"/>
</dbReference>